<comment type="cofactor">
    <cofactor evidence="1">
        <name>heme</name>
        <dbReference type="ChEBI" id="CHEBI:30413"/>
    </cofactor>
    <text evidence="1">Binds 1 heme group per subunit.</text>
</comment>
<evidence type="ECO:0000313" key="2">
    <source>
        <dbReference type="Proteomes" id="UP000695000"/>
    </source>
</evidence>
<evidence type="ECO:0000313" key="3">
    <source>
        <dbReference type="RefSeq" id="XP_017783763.1"/>
    </source>
</evidence>
<dbReference type="Gene3D" id="1.20.58.480">
    <property type="match status" value="1"/>
</dbReference>
<dbReference type="PANTHER" id="PTHR10138">
    <property type="entry name" value="TRYPTOPHAN 2,3-DIOXYGENASE"/>
    <property type="match status" value="1"/>
</dbReference>
<keyword evidence="1" id="KW-0479">Metal-binding</keyword>
<dbReference type="Pfam" id="PF03301">
    <property type="entry name" value="Trp_dioxygenase"/>
    <property type="match status" value="1"/>
</dbReference>
<keyword evidence="2" id="KW-1185">Reference proteome</keyword>
<dbReference type="InterPro" id="IPR004981">
    <property type="entry name" value="Trp_2_3_dOase"/>
</dbReference>
<comment type="pathway">
    <text evidence="1">Amino-acid degradation; L-tryptophan degradation via kynurenine pathway; L-kynurenine from L-tryptophan: step 1/2.</text>
</comment>
<comment type="catalytic activity">
    <reaction evidence="1">
        <text>L-tryptophan + O2 = N-formyl-L-kynurenine</text>
        <dbReference type="Rhea" id="RHEA:24536"/>
        <dbReference type="ChEBI" id="CHEBI:15379"/>
        <dbReference type="ChEBI" id="CHEBI:57912"/>
        <dbReference type="ChEBI" id="CHEBI:58629"/>
        <dbReference type="EC" id="1.13.11.11"/>
    </reaction>
</comment>
<keyword evidence="1" id="KW-0223">Dioxygenase</keyword>
<keyword evidence="1" id="KW-0349">Heme</keyword>
<comment type="caution">
    <text evidence="1">Lacks conserved residue(s) required for the propagation of feature annotation.</text>
</comment>
<gene>
    <name evidence="3" type="primary">LOC108567671</name>
</gene>
<proteinExistence type="inferred from homology"/>
<keyword evidence="1" id="KW-0560">Oxidoreductase</keyword>
<keyword evidence="1" id="KW-0408">Iron</keyword>
<sequence length="399" mass="46936">MSCPMRHPSEPQDVDQLDEEAGMLYGEYLMLDKVLNAQRMLSVENNKPVHDEHLFIVTHQAYELWFKQILFELDSIRDIFKEILEESQTLEILKRLNRVVLILKVLVDQVMILETMTPLDFMDFRGYLCPASGFQSLQFRLLENKLGLKQENRVKYNQHYHRVFGNDEKALIQIEKSESEPSLTELVQRWLERTPGLELEGFNFWGKYQKAVEKLLEEQRKAAEEVESERVRNYKLIDLEKRKEVYESIFNPEVHKALVSRGERRFSHSALQGAIMINFYRDEPRFSQPHQILTLLMDIDSLITKWRYNHVLMVQRMIGSSQLGTGGSSGYQYLRSTLSDRYKVFVDLFNLSTFLIPRSLIPPLSPMMKSHLCLNWGPMKNYNSDDDKQELENSTEKSL</sequence>
<dbReference type="EC" id="1.13.11.11" evidence="1"/>
<keyword evidence="1" id="KW-0823">Tryptophan catabolism</keyword>
<name>A0ABM1NAB3_NICVS</name>
<evidence type="ECO:0000256" key="1">
    <source>
        <dbReference type="HAMAP-Rule" id="MF_03020"/>
    </source>
</evidence>
<dbReference type="RefSeq" id="XP_017783763.1">
    <property type="nucleotide sequence ID" value="XM_017928274.1"/>
</dbReference>
<protein>
    <recommendedName>
        <fullName evidence="1">Tryptophan 2,3-dioxygenase</fullName>
        <shortName evidence="1">TDO</shortName>
        <ecNumber evidence="1">1.13.11.11</ecNumber>
    </recommendedName>
    <alternativeName>
        <fullName evidence="1">Tryptamin 2,3-dioxygenase</fullName>
    </alternativeName>
    <alternativeName>
        <fullName evidence="1">Tryptophan oxygenase</fullName>
        <shortName evidence="1">TO</shortName>
        <shortName evidence="1">TRPO</shortName>
    </alternativeName>
    <alternativeName>
        <fullName evidence="1">Tryptophan pyrrolase</fullName>
    </alternativeName>
    <alternativeName>
        <fullName evidence="1">Tryptophanase</fullName>
    </alternativeName>
</protein>
<comment type="subunit">
    <text evidence="1">Homotetramer. Dimer of dimers.</text>
</comment>
<dbReference type="Proteomes" id="UP000695000">
    <property type="component" value="Unplaced"/>
</dbReference>
<dbReference type="Gene3D" id="1.10.287.3810">
    <property type="match status" value="1"/>
</dbReference>
<dbReference type="HAMAP" id="MF_01972">
    <property type="entry name" value="T23O"/>
    <property type="match status" value="1"/>
</dbReference>
<accession>A0ABM1NAB3</accession>
<comment type="function">
    <text evidence="1">Heme-dependent dioxygenase that catalyzes the oxidative cleavage of the L-tryptophan (L-Trp) pyrrole ring and converts L-tryptophan to N-formyl-L-kynurenine. Catalyzes the oxidative cleavage of the indole moiety.</text>
</comment>
<comment type="pathway">
    <text evidence="1">Pigment biosynthesis; ommochrome biosynthesis.</text>
</comment>
<dbReference type="GeneID" id="108567671"/>
<reference evidence="3" key="1">
    <citation type="submission" date="2025-08" db="UniProtKB">
        <authorList>
            <consortium name="RefSeq"/>
        </authorList>
    </citation>
    <scope>IDENTIFICATION</scope>
    <source>
        <tissue evidence="3">Whole Larva</tissue>
    </source>
</reference>
<dbReference type="SUPFAM" id="SSF140959">
    <property type="entry name" value="Indolic compounds 2,3-dioxygenase-like"/>
    <property type="match status" value="1"/>
</dbReference>
<dbReference type="InterPro" id="IPR037217">
    <property type="entry name" value="Trp/Indoleamine_2_3_dOase-like"/>
</dbReference>
<comment type="similarity">
    <text evidence="1">Belongs to the tryptophan 2,3-dioxygenase family.</text>
</comment>
<organism evidence="2 3">
    <name type="scientific">Nicrophorus vespilloides</name>
    <name type="common">Boreal carrion beetle</name>
    <dbReference type="NCBI Taxonomy" id="110193"/>
    <lineage>
        <taxon>Eukaryota</taxon>
        <taxon>Metazoa</taxon>
        <taxon>Ecdysozoa</taxon>
        <taxon>Arthropoda</taxon>
        <taxon>Hexapoda</taxon>
        <taxon>Insecta</taxon>
        <taxon>Pterygota</taxon>
        <taxon>Neoptera</taxon>
        <taxon>Endopterygota</taxon>
        <taxon>Coleoptera</taxon>
        <taxon>Polyphaga</taxon>
        <taxon>Staphyliniformia</taxon>
        <taxon>Silphidae</taxon>
        <taxon>Nicrophorinae</taxon>
        <taxon>Nicrophorus</taxon>
    </lineage>
</organism>
<dbReference type="PANTHER" id="PTHR10138:SF0">
    <property type="entry name" value="TRYPTOPHAN 2,3-DIOXYGENASE"/>
    <property type="match status" value="1"/>
</dbReference>